<feature type="transmembrane region" description="Helical" evidence="1">
    <location>
        <begin position="36"/>
        <end position="55"/>
    </location>
</feature>
<evidence type="ECO:0000256" key="1">
    <source>
        <dbReference type="SAM" id="Phobius"/>
    </source>
</evidence>
<organism evidence="2 3">
    <name type="scientific">Oceanobacillus luteolus</name>
    <dbReference type="NCBI Taxonomy" id="1274358"/>
    <lineage>
        <taxon>Bacteria</taxon>
        <taxon>Bacillati</taxon>
        <taxon>Bacillota</taxon>
        <taxon>Bacilli</taxon>
        <taxon>Bacillales</taxon>
        <taxon>Bacillaceae</taxon>
        <taxon>Oceanobacillus</taxon>
    </lineage>
</organism>
<comment type="caution">
    <text evidence="2">The sequence shown here is derived from an EMBL/GenBank/DDBJ whole genome shotgun (WGS) entry which is preliminary data.</text>
</comment>
<feature type="transmembrane region" description="Helical" evidence="1">
    <location>
        <begin position="7"/>
        <end position="30"/>
    </location>
</feature>
<name>A0ABW4HU63_9BACI</name>
<keyword evidence="3" id="KW-1185">Reference proteome</keyword>
<keyword evidence="1" id="KW-0812">Transmembrane</keyword>
<keyword evidence="1" id="KW-1133">Transmembrane helix</keyword>
<protein>
    <submittedName>
        <fullName evidence="2">Uncharacterized protein</fullName>
    </submittedName>
</protein>
<reference evidence="3" key="1">
    <citation type="journal article" date="2019" name="Int. J. Syst. Evol. Microbiol.">
        <title>The Global Catalogue of Microorganisms (GCM) 10K type strain sequencing project: providing services to taxonomists for standard genome sequencing and annotation.</title>
        <authorList>
            <consortium name="The Broad Institute Genomics Platform"/>
            <consortium name="The Broad Institute Genome Sequencing Center for Infectious Disease"/>
            <person name="Wu L."/>
            <person name="Ma J."/>
        </authorList>
    </citation>
    <scope>NUCLEOTIDE SEQUENCE [LARGE SCALE GENOMIC DNA]</scope>
    <source>
        <strain evidence="3">CGMCC 1.12376</strain>
    </source>
</reference>
<evidence type="ECO:0000313" key="2">
    <source>
        <dbReference type="EMBL" id="MFD1608597.1"/>
    </source>
</evidence>
<dbReference type="Proteomes" id="UP001597221">
    <property type="component" value="Unassembled WGS sequence"/>
</dbReference>
<proteinExistence type="predicted"/>
<keyword evidence="1" id="KW-0472">Membrane</keyword>
<dbReference type="RefSeq" id="WP_379597954.1">
    <property type="nucleotide sequence ID" value="NZ_JBHUDE010000118.1"/>
</dbReference>
<accession>A0ABW4HU63</accession>
<dbReference type="EMBL" id="JBHUDE010000118">
    <property type="protein sequence ID" value="MFD1608597.1"/>
    <property type="molecule type" value="Genomic_DNA"/>
</dbReference>
<gene>
    <name evidence="2" type="ORF">ACFSBH_13260</name>
</gene>
<sequence>MKVALIYIGYFLALIILSFISFFTVFGAGLGGGIDSIALFIPFVLSVFWNVAYVWQFLRISLNKAPSIHPTKNWAFISLFLSGIFIVYSLFLTTLLIPVGFK</sequence>
<evidence type="ECO:0000313" key="3">
    <source>
        <dbReference type="Proteomes" id="UP001597221"/>
    </source>
</evidence>
<feature type="transmembrane region" description="Helical" evidence="1">
    <location>
        <begin position="76"/>
        <end position="101"/>
    </location>
</feature>